<dbReference type="EMBL" id="JAPDDT010000003">
    <property type="protein sequence ID" value="MCW1922687.1"/>
    <property type="molecule type" value="Genomic_DNA"/>
</dbReference>
<reference evidence="1 2" key="1">
    <citation type="submission" date="2022-10" db="EMBL/GenBank/DDBJ databases">
        <title>Luteolibacter arcticus strain CCTCC AB 2014275, whole genome shotgun sequencing project.</title>
        <authorList>
            <person name="Zhao G."/>
            <person name="Shen L."/>
        </authorList>
    </citation>
    <scope>NUCLEOTIDE SEQUENCE [LARGE SCALE GENOMIC DNA]</scope>
    <source>
        <strain evidence="1 2">CCTCC AB 2014275</strain>
    </source>
</reference>
<gene>
    <name evidence="1" type="ORF">OKA05_08990</name>
</gene>
<evidence type="ECO:0000313" key="1">
    <source>
        <dbReference type="EMBL" id="MCW1922687.1"/>
    </source>
</evidence>
<comment type="caution">
    <text evidence="1">The sequence shown here is derived from an EMBL/GenBank/DDBJ whole genome shotgun (WGS) entry which is preliminary data.</text>
</comment>
<dbReference type="Proteomes" id="UP001320876">
    <property type="component" value="Unassembled WGS sequence"/>
</dbReference>
<accession>A0ABT3GGE6</accession>
<sequence>MTMRPDLTAAIADMEAKADEESTAGMTPAALGWRHAAQIVRLFSDPARALRQFRQHAGFFTTSAPEKAQVYRAAAAVLTHHTGEHLAAIVVRESYDQSNLELVLS</sequence>
<proteinExistence type="predicted"/>
<protein>
    <submittedName>
        <fullName evidence="1">Uncharacterized protein</fullName>
    </submittedName>
</protein>
<keyword evidence="2" id="KW-1185">Reference proteome</keyword>
<organism evidence="1 2">
    <name type="scientific">Luteolibacter arcticus</name>
    <dbReference type="NCBI Taxonomy" id="1581411"/>
    <lineage>
        <taxon>Bacteria</taxon>
        <taxon>Pseudomonadati</taxon>
        <taxon>Verrucomicrobiota</taxon>
        <taxon>Verrucomicrobiia</taxon>
        <taxon>Verrucomicrobiales</taxon>
        <taxon>Verrucomicrobiaceae</taxon>
        <taxon>Luteolibacter</taxon>
    </lineage>
</organism>
<name>A0ABT3GGE6_9BACT</name>
<evidence type="ECO:0000313" key="2">
    <source>
        <dbReference type="Proteomes" id="UP001320876"/>
    </source>
</evidence>